<comment type="caution">
    <text evidence="3">The sequence shown here is derived from an EMBL/GenBank/DDBJ whole genome shotgun (WGS) entry which is preliminary data.</text>
</comment>
<dbReference type="EMBL" id="MWUE01000003">
    <property type="protein sequence ID" value="OQP36090.1"/>
    <property type="molecule type" value="Genomic_DNA"/>
</dbReference>
<comment type="similarity">
    <text evidence="1">Belongs to the AHA1 family.</text>
</comment>
<accession>A0A1V9DQH7</accession>
<dbReference type="Pfam" id="PF08327">
    <property type="entry name" value="AHSA1"/>
    <property type="match status" value="1"/>
</dbReference>
<organism evidence="3 4">
    <name type="scientific">Pantoea latae</name>
    <dbReference type="NCBI Taxonomy" id="1964541"/>
    <lineage>
        <taxon>Bacteria</taxon>
        <taxon>Pseudomonadati</taxon>
        <taxon>Pseudomonadota</taxon>
        <taxon>Gammaproteobacteria</taxon>
        <taxon>Enterobacterales</taxon>
        <taxon>Erwiniaceae</taxon>
        <taxon>Pantoea</taxon>
    </lineage>
</organism>
<name>A0A1V9DQH7_9GAMM</name>
<dbReference type="OrthoDB" id="287565at2"/>
<keyword evidence="4" id="KW-1185">Reference proteome</keyword>
<dbReference type="Gene3D" id="3.30.530.20">
    <property type="match status" value="1"/>
</dbReference>
<dbReference type="CDD" id="cd07814">
    <property type="entry name" value="SRPBCC_CalC_Aha1-like"/>
    <property type="match status" value="1"/>
</dbReference>
<evidence type="ECO:0000256" key="1">
    <source>
        <dbReference type="ARBA" id="ARBA00006817"/>
    </source>
</evidence>
<sequence length="133" mass="14675">MITLHHAIKIAAPRAAVYHALTDIAQMAAWHAGKVEGEIAEGAILTLRPKSDTHFSWRTETLEANARIVQTSLVETDSQPGKTLTFTLADLDDGRTLVALSHGEWAPNDAHLPFCNTYWGEVLFHLKNFLESA</sequence>
<dbReference type="InterPro" id="IPR013538">
    <property type="entry name" value="ASHA1/2-like_C"/>
</dbReference>
<dbReference type="SUPFAM" id="SSF55961">
    <property type="entry name" value="Bet v1-like"/>
    <property type="match status" value="1"/>
</dbReference>
<gene>
    <name evidence="3" type="ORF">B2J69_00510</name>
</gene>
<dbReference type="RefSeq" id="WP_081134759.1">
    <property type="nucleotide sequence ID" value="NZ_MWUE01000003.1"/>
</dbReference>
<dbReference type="Proteomes" id="UP000192769">
    <property type="component" value="Unassembled WGS sequence"/>
</dbReference>
<evidence type="ECO:0000313" key="3">
    <source>
        <dbReference type="EMBL" id="OQP36090.1"/>
    </source>
</evidence>
<feature type="domain" description="Activator of Hsp90 ATPase homologue 1/2-like C-terminal" evidence="2">
    <location>
        <begin position="12"/>
        <end position="131"/>
    </location>
</feature>
<evidence type="ECO:0000259" key="2">
    <source>
        <dbReference type="Pfam" id="PF08327"/>
    </source>
</evidence>
<dbReference type="AlphaFoldDB" id="A0A1V9DQH7"/>
<evidence type="ECO:0000313" key="4">
    <source>
        <dbReference type="Proteomes" id="UP000192769"/>
    </source>
</evidence>
<proteinExistence type="inferred from homology"/>
<dbReference type="InterPro" id="IPR023393">
    <property type="entry name" value="START-like_dom_sf"/>
</dbReference>
<reference evidence="3 4" key="1">
    <citation type="submission" date="2017-02" db="EMBL/GenBank/DDBJ databases">
        <title>Whole genome shotgun sequence of Pantoea agglomerans strain AS1 isolated from a cycad, Zamia floridana in Central Florida, USA.</title>
        <authorList>
            <person name="Lata P."/>
            <person name="Govindarajan S."/>
            <person name="Qi F."/>
            <person name="Li J.-L."/>
            <person name="Maurya S.K."/>
            <person name="Sahoo M.K."/>
        </authorList>
    </citation>
    <scope>NUCLEOTIDE SEQUENCE [LARGE SCALE GENOMIC DNA]</scope>
    <source>
        <strain evidence="3 4">AS1</strain>
    </source>
</reference>
<protein>
    <recommendedName>
        <fullName evidence="2">Activator of Hsp90 ATPase homologue 1/2-like C-terminal domain-containing protein</fullName>
    </recommendedName>
</protein>